<organism evidence="1 2">
    <name type="scientific">Ascaris lumbricoides</name>
    <name type="common">Giant roundworm</name>
    <dbReference type="NCBI Taxonomy" id="6252"/>
    <lineage>
        <taxon>Eukaryota</taxon>
        <taxon>Metazoa</taxon>
        <taxon>Ecdysozoa</taxon>
        <taxon>Nematoda</taxon>
        <taxon>Chromadorea</taxon>
        <taxon>Rhabditida</taxon>
        <taxon>Spirurina</taxon>
        <taxon>Ascaridomorpha</taxon>
        <taxon>Ascaridoidea</taxon>
        <taxon>Ascarididae</taxon>
        <taxon>Ascaris</taxon>
    </lineage>
</organism>
<evidence type="ECO:0000313" key="1">
    <source>
        <dbReference type="Proteomes" id="UP000036681"/>
    </source>
</evidence>
<proteinExistence type="predicted"/>
<accession>A0A0M3I9V1</accession>
<sequence>MFQQSTHRSGTVVTLEDLWLSCTLLHVVCVLLVDLALPARRIRYAVVVDNAWESKSSGHDRSVLDMSPMRVEQTLTRSGSVQSTLERRVVDEEQQQELHLQMATMWIGARKRIALSSIIICYQLALQEADQLTDWPDLPETGAHASFFLNQASSISWLARLKFDNMAQKTPFTVAISSYIKLSWTGHDGEKLCGFCVLRIPFTEHLDRETMELTCLTYVS</sequence>
<evidence type="ECO:0000313" key="2">
    <source>
        <dbReference type="WBParaSite" id="ALUE_0001428101-mRNA-1"/>
    </source>
</evidence>
<dbReference type="Proteomes" id="UP000036681">
    <property type="component" value="Unplaced"/>
</dbReference>
<name>A0A0M3I9V1_ASCLU</name>
<reference evidence="2" key="1">
    <citation type="submission" date="2017-02" db="UniProtKB">
        <authorList>
            <consortium name="WormBaseParasite"/>
        </authorList>
    </citation>
    <scope>IDENTIFICATION</scope>
</reference>
<dbReference type="WBParaSite" id="ALUE_0001428101-mRNA-1">
    <property type="protein sequence ID" value="ALUE_0001428101-mRNA-1"/>
    <property type="gene ID" value="ALUE_0001428101"/>
</dbReference>
<protein>
    <submittedName>
        <fullName evidence="2">Transmembrane protein</fullName>
    </submittedName>
</protein>
<dbReference type="AlphaFoldDB" id="A0A0M3I9V1"/>
<keyword evidence="1" id="KW-1185">Reference proteome</keyword>